<dbReference type="AlphaFoldDB" id="A0A1D1Y9V3"/>
<dbReference type="EMBL" id="GDJX01016536">
    <property type="protein sequence ID" value="JAT51400.1"/>
    <property type="molecule type" value="Transcribed_RNA"/>
</dbReference>
<accession>A0A1D1Y9V3</accession>
<sequence length="187" mass="21032">GGGGRRRRGGPPGEVPGVEGLRRGPDGRDRAEPRGGEVPIERGDPALRRFRAAEEVMGGFQCRPLVRKSVFFKRPSTRHTCGYRCAFKMVCRASGVFKAFDVGYAYRILGTRENSGGSRLKADYEVSWDRDGFFRSIQQRTSKTHLGESSQTHTHPLAGQLRREIPRLQSEVTRFVPDGARPKRFRE</sequence>
<evidence type="ECO:0000256" key="1">
    <source>
        <dbReference type="SAM" id="MobiDB-lite"/>
    </source>
</evidence>
<feature type="non-terminal residue" evidence="2">
    <location>
        <position position="1"/>
    </location>
</feature>
<feature type="region of interest" description="Disordered" evidence="1">
    <location>
        <begin position="1"/>
        <end position="43"/>
    </location>
</feature>
<gene>
    <name evidence="2" type="primary">PME5_1</name>
    <name evidence="2" type="ORF">g.54916</name>
</gene>
<organism evidence="2">
    <name type="scientific">Anthurium amnicola</name>
    <dbReference type="NCBI Taxonomy" id="1678845"/>
    <lineage>
        <taxon>Eukaryota</taxon>
        <taxon>Viridiplantae</taxon>
        <taxon>Streptophyta</taxon>
        <taxon>Embryophyta</taxon>
        <taxon>Tracheophyta</taxon>
        <taxon>Spermatophyta</taxon>
        <taxon>Magnoliopsida</taxon>
        <taxon>Liliopsida</taxon>
        <taxon>Araceae</taxon>
        <taxon>Pothoideae</taxon>
        <taxon>Potheae</taxon>
        <taxon>Anthurium</taxon>
    </lineage>
</organism>
<proteinExistence type="predicted"/>
<reference evidence="2" key="1">
    <citation type="submission" date="2015-07" db="EMBL/GenBank/DDBJ databases">
        <title>Transcriptome Assembly of Anthurium amnicola.</title>
        <authorList>
            <person name="Suzuki J."/>
        </authorList>
    </citation>
    <scope>NUCLEOTIDE SEQUENCE</scope>
</reference>
<evidence type="ECO:0000313" key="2">
    <source>
        <dbReference type="EMBL" id="JAT51400.1"/>
    </source>
</evidence>
<name>A0A1D1Y9V3_9ARAE</name>
<feature type="compositionally biased region" description="Basic and acidic residues" evidence="1">
    <location>
        <begin position="20"/>
        <end position="43"/>
    </location>
</feature>
<protein>
    <submittedName>
        <fullName evidence="2">Pectinesterase 5</fullName>
    </submittedName>
</protein>